<protein>
    <recommendedName>
        <fullName evidence="4">Sporulation protein</fullName>
    </recommendedName>
</protein>
<dbReference type="Pfam" id="PF09579">
    <property type="entry name" value="Spore_YtfJ"/>
    <property type="match status" value="1"/>
</dbReference>
<accession>A0ABY5DYN4</accession>
<organism evidence="2 3">
    <name type="scientific">Paraconexibacter antarcticus</name>
    <dbReference type="NCBI Taxonomy" id="2949664"/>
    <lineage>
        <taxon>Bacteria</taxon>
        <taxon>Bacillati</taxon>
        <taxon>Actinomycetota</taxon>
        <taxon>Thermoleophilia</taxon>
        <taxon>Solirubrobacterales</taxon>
        <taxon>Paraconexibacteraceae</taxon>
        <taxon>Paraconexibacter</taxon>
    </lineage>
</organism>
<reference evidence="2 3" key="1">
    <citation type="submission" date="2022-06" db="EMBL/GenBank/DDBJ databases">
        <title>Paraconexibacter antarcticus.</title>
        <authorList>
            <person name="Kim C.S."/>
        </authorList>
    </citation>
    <scope>NUCLEOTIDE SEQUENCE [LARGE SCALE GENOMIC DNA]</scope>
    <source>
        <strain evidence="2 3">02-257</strain>
    </source>
</reference>
<name>A0ABY5DYN4_9ACTN</name>
<keyword evidence="3" id="KW-1185">Reference proteome</keyword>
<feature type="region of interest" description="Disordered" evidence="1">
    <location>
        <begin position="57"/>
        <end position="77"/>
    </location>
</feature>
<dbReference type="InterPro" id="IPR014229">
    <property type="entry name" value="Spore_YtfJ"/>
</dbReference>
<sequence>MTQPQPPVHAGRLRFGLSRAASALGGASLCFGEPIQAGDRIVVPIARVRGMGGYGFGRGTAPDGGDTGDGGGGGGAVEATPAGFLDIAPAGVRFEAIPDPVTTARAVSTGASALTMLIGAVVTVRRRRAAGLLARR</sequence>
<evidence type="ECO:0000313" key="2">
    <source>
        <dbReference type="EMBL" id="UTI65664.1"/>
    </source>
</evidence>
<dbReference type="EMBL" id="CP098502">
    <property type="protein sequence ID" value="UTI65664.1"/>
    <property type="molecule type" value="Genomic_DNA"/>
</dbReference>
<feature type="compositionally biased region" description="Gly residues" evidence="1">
    <location>
        <begin position="65"/>
        <end position="76"/>
    </location>
</feature>
<evidence type="ECO:0000256" key="1">
    <source>
        <dbReference type="SAM" id="MobiDB-lite"/>
    </source>
</evidence>
<proteinExistence type="predicted"/>
<evidence type="ECO:0008006" key="4">
    <source>
        <dbReference type="Google" id="ProtNLM"/>
    </source>
</evidence>
<dbReference type="Proteomes" id="UP001056035">
    <property type="component" value="Chromosome"/>
</dbReference>
<dbReference type="RefSeq" id="WP_254572343.1">
    <property type="nucleotide sequence ID" value="NZ_CP098502.1"/>
</dbReference>
<gene>
    <name evidence="2" type="ORF">NBH00_05495</name>
</gene>
<evidence type="ECO:0000313" key="3">
    <source>
        <dbReference type="Proteomes" id="UP001056035"/>
    </source>
</evidence>